<name>A0A7W9EWZ9_9RHOB</name>
<keyword evidence="2" id="KW-1015">Disulfide bond</keyword>
<evidence type="ECO:0000259" key="3">
    <source>
        <dbReference type="PROSITE" id="PS50093"/>
    </source>
</evidence>
<dbReference type="PROSITE" id="PS50093">
    <property type="entry name" value="PKD"/>
    <property type="match status" value="3"/>
</dbReference>
<dbReference type="SMART" id="SM00560">
    <property type="entry name" value="LamGL"/>
    <property type="match status" value="2"/>
</dbReference>
<dbReference type="Gene3D" id="2.60.40.10">
    <property type="entry name" value="Immunoglobulins"/>
    <property type="match status" value="3"/>
</dbReference>
<dbReference type="EMBL" id="JACIJM010000002">
    <property type="protein sequence ID" value="MBB5721252.1"/>
    <property type="molecule type" value="Genomic_DNA"/>
</dbReference>
<dbReference type="InterPro" id="IPR012938">
    <property type="entry name" value="Glc/Sorbosone_DH"/>
</dbReference>
<dbReference type="InterPro" id="IPR011041">
    <property type="entry name" value="Quinoprot_gluc/sorb_DH_b-prop"/>
</dbReference>
<dbReference type="SMART" id="SM00089">
    <property type="entry name" value="PKD"/>
    <property type="match status" value="3"/>
</dbReference>
<dbReference type="PANTHER" id="PTHR19328:SF13">
    <property type="entry name" value="HIPL1 PROTEIN"/>
    <property type="match status" value="1"/>
</dbReference>
<dbReference type="Gene3D" id="2.60.120.200">
    <property type="match status" value="2"/>
</dbReference>
<comment type="caution">
    <text evidence="4">The sequence shown here is derived from an EMBL/GenBank/DDBJ whole genome shotgun (WGS) entry which is preliminary data.</text>
</comment>
<accession>A0A7W9EWZ9</accession>
<protein>
    <submittedName>
        <fullName evidence="4">PKD repeat protein/glucose/arabinose dehydrogenase</fullName>
    </submittedName>
</protein>
<keyword evidence="1" id="KW-0732">Signal</keyword>
<dbReference type="InterPro" id="IPR022409">
    <property type="entry name" value="PKD/Chitinase_dom"/>
</dbReference>
<proteinExistence type="predicted"/>
<evidence type="ECO:0000256" key="1">
    <source>
        <dbReference type="ARBA" id="ARBA00022729"/>
    </source>
</evidence>
<feature type="domain" description="PKD" evidence="3">
    <location>
        <begin position="1400"/>
        <end position="1481"/>
    </location>
</feature>
<dbReference type="InterPro" id="IPR011042">
    <property type="entry name" value="6-blade_b-propeller_TolB-like"/>
</dbReference>
<dbReference type="Pfam" id="PF18911">
    <property type="entry name" value="PKD_4"/>
    <property type="match status" value="3"/>
</dbReference>
<dbReference type="InterPro" id="IPR000601">
    <property type="entry name" value="PKD_dom"/>
</dbReference>
<dbReference type="RefSeq" id="WP_221235343.1">
    <property type="nucleotide sequence ID" value="NZ_JACIJM010000002.1"/>
</dbReference>
<evidence type="ECO:0000256" key="2">
    <source>
        <dbReference type="ARBA" id="ARBA00023157"/>
    </source>
</evidence>
<dbReference type="Pfam" id="PF13385">
    <property type="entry name" value="Laminin_G_3"/>
    <property type="match status" value="2"/>
</dbReference>
<dbReference type="CDD" id="cd00146">
    <property type="entry name" value="PKD"/>
    <property type="match status" value="3"/>
</dbReference>
<dbReference type="Pfam" id="PF07995">
    <property type="entry name" value="GSDH"/>
    <property type="match status" value="2"/>
</dbReference>
<evidence type="ECO:0000313" key="4">
    <source>
        <dbReference type="EMBL" id="MBB5721252.1"/>
    </source>
</evidence>
<dbReference type="InterPro" id="IPR013783">
    <property type="entry name" value="Ig-like_fold"/>
</dbReference>
<dbReference type="PANTHER" id="PTHR19328">
    <property type="entry name" value="HEDGEHOG-INTERACTING PROTEIN"/>
    <property type="match status" value="1"/>
</dbReference>
<feature type="domain" description="PKD" evidence="3">
    <location>
        <begin position="660"/>
        <end position="729"/>
    </location>
</feature>
<keyword evidence="5" id="KW-1185">Reference proteome</keyword>
<dbReference type="InterPro" id="IPR006558">
    <property type="entry name" value="LamG-like"/>
</dbReference>
<dbReference type="InterPro" id="IPR013320">
    <property type="entry name" value="ConA-like_dom_sf"/>
</dbReference>
<dbReference type="Proteomes" id="UP000535415">
    <property type="component" value="Unassembled WGS sequence"/>
</dbReference>
<evidence type="ECO:0000313" key="5">
    <source>
        <dbReference type="Proteomes" id="UP000535415"/>
    </source>
</evidence>
<reference evidence="4 5" key="1">
    <citation type="submission" date="2020-08" db="EMBL/GenBank/DDBJ databases">
        <title>Genomic Encyclopedia of Type Strains, Phase IV (KMG-IV): sequencing the most valuable type-strain genomes for metagenomic binning, comparative biology and taxonomic classification.</title>
        <authorList>
            <person name="Goeker M."/>
        </authorList>
    </citation>
    <scope>NUCLEOTIDE SEQUENCE [LARGE SCALE GENOMIC DNA]</scope>
    <source>
        <strain evidence="4 5">DSM 101064</strain>
    </source>
</reference>
<dbReference type="InterPro" id="IPR035986">
    <property type="entry name" value="PKD_dom_sf"/>
</dbReference>
<gene>
    <name evidence="4" type="ORF">FHS72_000859</name>
</gene>
<organism evidence="4 5">
    <name type="scientific">Yoonia ponticola</name>
    <dbReference type="NCBI Taxonomy" id="1524255"/>
    <lineage>
        <taxon>Bacteria</taxon>
        <taxon>Pseudomonadati</taxon>
        <taxon>Pseudomonadota</taxon>
        <taxon>Alphaproteobacteria</taxon>
        <taxon>Rhodobacterales</taxon>
        <taxon>Paracoccaceae</taxon>
        <taxon>Yoonia</taxon>
    </lineage>
</organism>
<sequence>MNYVLETDNVGIDIQDLSLIGDFTIEFNIFFEPGSEIAKNDGAVSSQIGGGNDINFFGGIPRLYDSTFGDVVVGTSPLVAGEWNHVAFVREGGIVRLYVNGVNDANSTTQNYTSAFEISQLASSSVGALEGRMDEVRIWDIARPGAEILGNADQPLDIAGGVPVGLQRYYRFDDDTGHIIDATGNAETGHSLHLPTGASVVQDDSVFDTPVGDVGGFIDTKVVNALVLPTDMAFLPDGRMLVIQKSGEVIIVEDPSVADSTKSVYLDLSAQVENSREAGLLNIEVDPNFSENGYVYLLYTNLQEQRMTVSRFVHQENAGGAASSGDLSSETVIWREFDTYSNKDHQGGGMAIGYEPIDANDPSPYKLFISIGEEFEPANAQDLTHDDGKVHRVNLTDGSIPTDNPYYDPVAASAYTPSVNTQTAISTSAENLALDPEGVMTTIYSYGLRNPFRAEYDQTSNTLWIGEVGGNGRFADEDIHIATAGADHGWPNYEGYLPDPNDPGNPIYSYEHASAPGQDQLPSYGDAGSSISGGVVYRGSQFPTEYQGVYFYGDWVRNWIRYLEIDYSSGEPELISDNHFKNATGQVLTFAEAPDGTLYYITTFQTGNIFNFQGAVNRLEYSIGNAAPGGQGIILDPGEDTSLTAPHTVTFETDAFDPDGDDLTFVWSFGDGPDIDGDGIGDGATSTEQNPTYTYTAEGQYTVELIATDANGAQTVYNPIDITIGNAPEVTINTPIVTDTFRAGDTITLSGFATDLEDGTLTGPDVFWSVNLAHNEHFHPEVSAVENIAGGVQIVIPTSGHDYYENVGFFVALTAIDSSGLSTTKTLVIYPEESITTYDMPDVPNFTFFLDGVAFTGDQVRDNVIGFHHDVVVQSTYVADGFEWNFSHWEDDPNITTTQRTFVTPEIDSVLRPVYAQGAVVGPVDANDDDITLAVSSLGGNTITMIGNALANDTNPTGDPFSVVALNGFKITGAPKTDNLIDASGRFGWVWGDNGGQFRIYPDGTIEFRDRDLEFATLSAGEIRTTSVTYDMADGDDTDTASVSLTVQGEGTPNTAPSGTGIVLDPGENTSNILPYTVTFASDVTDAEDHALTYAWDFGDGVTSTDTAPSHTYITDGLFTVTLTVTDELGAATTYATADIDVGNVAPVAVDDTFDLTTGFDPVTNHLHILDNDTDPDGMLNMQAVEIVSGPSFGTVEIMDTEQELIDRGLPVGHYGHAEYVPTDPQFEGFDSFTYRVQDNEGKWSNIATATINVATTPPLVLDAVDDLGSIDLAGIASGDWITLPYNIFANDTDAGAGFNLIELAGFKANGASDTNSTFDSSGRLKVWSDGGGIFRIGDDGTVEFKDRDFEFASLAVGDSVTVSIEYVIGDGTDTDSAAISLIIANGNAGPPNTAPSGTGIVLDPGENTSNILPYTVTFASDVTDAEDHALTYAWDFGDGATSADVAPSHTYTTDGLFTVTLTVTDELGAATTFATADIDVGNVAPVAVDDTFDLTTGFDPVTNHLHILDNDTDSDGMLNMQAVEIVSGPSFGTVEIMDTEQELIDRGLPAGHYGHAEYVPTDPLFEGSDSFTYRVQDNDGKWSNVATATINVASGGGSGGGNAGSLLSQNNGSGVDVQDLVVTGDYTVEFWAALETGSNVNKYDSIFKGGQHDSASGDDPATDGILGNDLNFHAGRLRLYSTESTISTDVIVSNTTVLADDVWNHFALVRDGDDFSIFVNGVLDATATNDLASDLLIDDIAANVRENKAFGGKLDELRIWDDARTASEIASNFNMTIDPTEADLLRYYQFDDAFDIIDSTGNAEGVGALDYASISGVEWSETDVFIIA</sequence>
<feature type="domain" description="PKD" evidence="3">
    <location>
        <begin position="1061"/>
        <end position="1142"/>
    </location>
</feature>
<dbReference type="Pfam" id="PF17963">
    <property type="entry name" value="Big_9"/>
    <property type="match status" value="2"/>
</dbReference>
<dbReference type="SUPFAM" id="SSF49299">
    <property type="entry name" value="PKD domain"/>
    <property type="match status" value="3"/>
</dbReference>
<dbReference type="Gene3D" id="2.120.10.30">
    <property type="entry name" value="TolB, C-terminal domain"/>
    <property type="match status" value="1"/>
</dbReference>
<dbReference type="SUPFAM" id="SSF49899">
    <property type="entry name" value="Concanavalin A-like lectins/glucanases"/>
    <property type="match status" value="2"/>
</dbReference>
<dbReference type="SUPFAM" id="SSF50952">
    <property type="entry name" value="Soluble quinoprotein glucose dehydrogenase"/>
    <property type="match status" value="1"/>
</dbReference>